<dbReference type="InterPro" id="IPR010985">
    <property type="entry name" value="Ribbon_hlx_hlx"/>
</dbReference>
<reference evidence="4 5" key="1">
    <citation type="submission" date="2023-03" db="EMBL/GenBank/DDBJ databases">
        <title>Paludisphaera mucosa sp. nov. a novel planctomycete from northern fen.</title>
        <authorList>
            <person name="Ivanova A."/>
        </authorList>
    </citation>
    <scope>NUCLEOTIDE SEQUENCE [LARGE SCALE GENOMIC DNA]</scope>
    <source>
        <strain evidence="4 5">Pla2</strain>
    </source>
</reference>
<name>A0ABT6F4M3_9BACT</name>
<dbReference type="InterPro" id="IPR022789">
    <property type="entry name" value="ParD"/>
</dbReference>
<comment type="caution">
    <text evidence="4">The sequence shown here is derived from an EMBL/GenBank/DDBJ whole genome shotgun (WGS) entry which is preliminary data.</text>
</comment>
<dbReference type="NCBIfam" id="TIGR02606">
    <property type="entry name" value="antidote_CC2985"/>
    <property type="match status" value="1"/>
</dbReference>
<keyword evidence="5" id="KW-1185">Reference proteome</keyword>
<dbReference type="CDD" id="cd22231">
    <property type="entry name" value="RHH_NikR_HicB-like"/>
    <property type="match status" value="1"/>
</dbReference>
<dbReference type="Proteomes" id="UP001216907">
    <property type="component" value="Unassembled WGS sequence"/>
</dbReference>
<evidence type="ECO:0000313" key="5">
    <source>
        <dbReference type="Proteomes" id="UP001216907"/>
    </source>
</evidence>
<evidence type="ECO:0000313" key="4">
    <source>
        <dbReference type="EMBL" id="MDG3002535.1"/>
    </source>
</evidence>
<dbReference type="RefSeq" id="WP_277858899.1">
    <property type="nucleotide sequence ID" value="NZ_JARRAG010000001.1"/>
</dbReference>
<evidence type="ECO:0000256" key="2">
    <source>
        <dbReference type="ARBA" id="ARBA00022649"/>
    </source>
</evidence>
<dbReference type="InterPro" id="IPR038296">
    <property type="entry name" value="ParD_sf"/>
</dbReference>
<gene>
    <name evidence="4" type="ORF">PZE19_01935</name>
</gene>
<organism evidence="4 5">
    <name type="scientific">Paludisphaera mucosa</name>
    <dbReference type="NCBI Taxonomy" id="3030827"/>
    <lineage>
        <taxon>Bacteria</taxon>
        <taxon>Pseudomonadati</taxon>
        <taxon>Planctomycetota</taxon>
        <taxon>Planctomycetia</taxon>
        <taxon>Isosphaerales</taxon>
        <taxon>Isosphaeraceae</taxon>
        <taxon>Paludisphaera</taxon>
    </lineage>
</organism>
<protein>
    <submittedName>
        <fullName evidence="4">Type II toxin-antitoxin system ParD family antitoxin</fullName>
    </submittedName>
</protein>
<sequence>MNVSLTPELEQFVDGKVQSGMYQTASEVVREGLRLLKEREEQQQAKLAELRREVQIGVDQADRGETSPLTDELVRDVK</sequence>
<comment type="similarity">
    <text evidence="1">Belongs to the ParD antitoxin family.</text>
</comment>
<dbReference type="PANTHER" id="PTHR36582:SF2">
    <property type="entry name" value="ANTITOXIN PARD"/>
    <property type="match status" value="1"/>
</dbReference>
<dbReference type="Pfam" id="PF03693">
    <property type="entry name" value="ParD_antitoxin"/>
    <property type="match status" value="1"/>
</dbReference>
<evidence type="ECO:0000256" key="3">
    <source>
        <dbReference type="SAM" id="MobiDB-lite"/>
    </source>
</evidence>
<dbReference type="Gene3D" id="6.10.10.120">
    <property type="entry name" value="Antitoxin ParD1-like"/>
    <property type="match status" value="1"/>
</dbReference>
<feature type="region of interest" description="Disordered" evidence="3">
    <location>
        <begin position="59"/>
        <end position="78"/>
    </location>
</feature>
<keyword evidence="2" id="KW-1277">Toxin-antitoxin system</keyword>
<dbReference type="EMBL" id="JARRAG010000001">
    <property type="protein sequence ID" value="MDG3002535.1"/>
    <property type="molecule type" value="Genomic_DNA"/>
</dbReference>
<accession>A0ABT6F4M3</accession>
<proteinExistence type="inferred from homology"/>
<dbReference type="SUPFAM" id="SSF47598">
    <property type="entry name" value="Ribbon-helix-helix"/>
    <property type="match status" value="1"/>
</dbReference>
<evidence type="ECO:0000256" key="1">
    <source>
        <dbReference type="ARBA" id="ARBA00008580"/>
    </source>
</evidence>
<dbReference type="PANTHER" id="PTHR36582">
    <property type="entry name" value="ANTITOXIN PARD"/>
    <property type="match status" value="1"/>
</dbReference>